<keyword evidence="2" id="KW-1185">Reference proteome</keyword>
<dbReference type="Gene3D" id="1.10.10.10">
    <property type="entry name" value="Winged helix-like DNA-binding domain superfamily/Winged helix DNA-binding domain"/>
    <property type="match status" value="1"/>
</dbReference>
<dbReference type="SUPFAM" id="SSF46785">
    <property type="entry name" value="Winged helix' DNA-binding domain"/>
    <property type="match status" value="1"/>
</dbReference>
<name>A0A7G6DZ69_THEFR</name>
<dbReference type="NCBIfam" id="TIGR00738">
    <property type="entry name" value="rrf2_super"/>
    <property type="match status" value="1"/>
</dbReference>
<dbReference type="RefSeq" id="WP_034423324.1">
    <property type="nucleotide sequence ID" value="NZ_CP045798.1"/>
</dbReference>
<dbReference type="PROSITE" id="PS51197">
    <property type="entry name" value="HTH_RRF2_2"/>
    <property type="match status" value="1"/>
</dbReference>
<proteinExistence type="predicted"/>
<accession>A0A7G6DZ69</accession>
<organism evidence="1 2">
    <name type="scientific">Thermanaerosceptrum fracticalcis</name>
    <dbReference type="NCBI Taxonomy" id="1712410"/>
    <lineage>
        <taxon>Bacteria</taxon>
        <taxon>Bacillati</taxon>
        <taxon>Bacillota</taxon>
        <taxon>Clostridia</taxon>
        <taxon>Eubacteriales</taxon>
        <taxon>Peptococcaceae</taxon>
        <taxon>Thermanaerosceptrum</taxon>
    </lineage>
</organism>
<gene>
    <name evidence="1" type="ORF">BR63_01575</name>
</gene>
<dbReference type="AlphaFoldDB" id="A0A7G6DZ69"/>
<dbReference type="InterPro" id="IPR000944">
    <property type="entry name" value="Tscrpt_reg_Rrf2"/>
</dbReference>
<sequence>MQLNQATDYAFRAVLHLAKFASGEVVSAQTIASREEIPMRFLLKIMRSLIKAGIVKSYRGVDGGYTLAKSPREITLLDVVEAIEGSVHINRCLLDPEYCSKHWADCCPIHQVLDGIQANLVKELSRYNFAELAGKT</sequence>
<evidence type="ECO:0000313" key="2">
    <source>
        <dbReference type="Proteomes" id="UP000515847"/>
    </source>
</evidence>
<dbReference type="KEGG" id="tfr:BR63_01575"/>
<dbReference type="GO" id="GO:0005829">
    <property type="term" value="C:cytosol"/>
    <property type="evidence" value="ECO:0007669"/>
    <property type="project" value="TreeGrafter"/>
</dbReference>
<dbReference type="Proteomes" id="UP000515847">
    <property type="component" value="Chromosome"/>
</dbReference>
<protein>
    <submittedName>
        <fullName evidence="1">Rrf2 family transcriptional regulator</fullName>
    </submittedName>
</protein>
<dbReference type="InterPro" id="IPR036390">
    <property type="entry name" value="WH_DNA-bd_sf"/>
</dbReference>
<dbReference type="PROSITE" id="PS01332">
    <property type="entry name" value="HTH_RRF2_1"/>
    <property type="match status" value="1"/>
</dbReference>
<dbReference type="GO" id="GO:0003700">
    <property type="term" value="F:DNA-binding transcription factor activity"/>
    <property type="evidence" value="ECO:0007669"/>
    <property type="project" value="TreeGrafter"/>
</dbReference>
<dbReference type="OrthoDB" id="9808360at2"/>
<dbReference type="InterPro" id="IPR030489">
    <property type="entry name" value="TR_Rrf2-type_CS"/>
</dbReference>
<evidence type="ECO:0000313" key="1">
    <source>
        <dbReference type="EMBL" id="QNB45123.1"/>
    </source>
</evidence>
<dbReference type="InterPro" id="IPR036388">
    <property type="entry name" value="WH-like_DNA-bd_sf"/>
</dbReference>
<dbReference type="EMBL" id="CP045798">
    <property type="protein sequence ID" value="QNB45123.1"/>
    <property type="molecule type" value="Genomic_DNA"/>
</dbReference>
<dbReference type="PANTHER" id="PTHR33221:SF2">
    <property type="entry name" value="TRANSCRIPTIONAL REGULATOR"/>
    <property type="match status" value="1"/>
</dbReference>
<reference evidence="1 2" key="1">
    <citation type="journal article" date="2019" name="Front. Microbiol.">
        <title>Thermoanaerosceptrum fracticalcis gen. nov. sp. nov., a Novel Fumarate-Fermenting Microorganism From a Deep Fractured Carbonate Aquifer of the US Great Basin.</title>
        <authorList>
            <person name="Hamilton-Brehm S.D."/>
            <person name="Stewart L.E."/>
            <person name="Zavarin M."/>
            <person name="Caldwell M."/>
            <person name="Lawson P.A."/>
            <person name="Onstott T.C."/>
            <person name="Grzymski J."/>
            <person name="Neveux I."/>
            <person name="Lollar B.S."/>
            <person name="Russell C.E."/>
            <person name="Moser D.P."/>
        </authorList>
    </citation>
    <scope>NUCLEOTIDE SEQUENCE [LARGE SCALE GENOMIC DNA]</scope>
    <source>
        <strain evidence="1 2">DRI-13</strain>
    </source>
</reference>
<dbReference type="PANTHER" id="PTHR33221">
    <property type="entry name" value="WINGED HELIX-TURN-HELIX TRANSCRIPTIONAL REGULATOR, RRF2 FAMILY"/>
    <property type="match status" value="1"/>
</dbReference>
<dbReference type="Pfam" id="PF02082">
    <property type="entry name" value="Rrf2"/>
    <property type="match status" value="1"/>
</dbReference>